<dbReference type="OrthoDB" id="2081681at2"/>
<evidence type="ECO:0000313" key="2">
    <source>
        <dbReference type="EMBL" id="ESK48705.1"/>
    </source>
</evidence>
<reference evidence="2 3" key="1">
    <citation type="submission" date="2013-10" db="EMBL/GenBank/DDBJ databases">
        <title>The Genome Sequence of Acinetobacter indicus CIP 110367.</title>
        <authorList>
            <consortium name="The Broad Institute Genomics Platform"/>
            <consortium name="The Broad Institute Genome Sequencing Center for Infectious Disease"/>
            <person name="Cerqueira G."/>
            <person name="Feldgarden M."/>
            <person name="Courvalin P."/>
            <person name="Grillot-Courvalin C."/>
            <person name="Clermont D."/>
            <person name="Rocha E."/>
            <person name="Yoon E.-J."/>
            <person name="Nemec A."/>
            <person name="Young S.K."/>
            <person name="Zeng Q."/>
            <person name="Gargeya S."/>
            <person name="Fitzgerald M."/>
            <person name="Abouelleil A."/>
            <person name="Alvarado L."/>
            <person name="Berlin A.M."/>
            <person name="Chapman S.B."/>
            <person name="Gainer-Dewar J."/>
            <person name="Goldberg J."/>
            <person name="Gnerre S."/>
            <person name="Griggs A."/>
            <person name="Gujja S."/>
            <person name="Hansen M."/>
            <person name="Howarth C."/>
            <person name="Imamovic A."/>
            <person name="Ireland A."/>
            <person name="Larimer J."/>
            <person name="McCowan C."/>
            <person name="Murphy C."/>
            <person name="Pearson M."/>
            <person name="Poon T.W."/>
            <person name="Priest M."/>
            <person name="Roberts A."/>
            <person name="Saif S."/>
            <person name="Shea T."/>
            <person name="Sykes S."/>
            <person name="Wortman J."/>
            <person name="Nusbaum C."/>
            <person name="Birren B."/>
        </authorList>
    </citation>
    <scope>NUCLEOTIDE SEQUENCE [LARGE SCALE GENOMIC DNA]</scope>
    <source>
        <strain evidence="2 3">CIP 110367</strain>
    </source>
</reference>
<accession>V2UJ97</accession>
<keyword evidence="3" id="KW-1185">Reference proteome</keyword>
<gene>
    <name evidence="2" type="ORF">P253_01356</name>
</gene>
<keyword evidence="1" id="KW-1133">Transmembrane helix</keyword>
<protein>
    <submittedName>
        <fullName evidence="2">Uncharacterized protein</fullName>
    </submittedName>
</protein>
<sequence length="158" mass="18187">MQINWELTIAGLSAIFSAISIGFAMYSFFSFRSLNRKVIEQQIKINDLILNKEVEHIKENNRAELRAYMTSSSKSHYLVVTNTGKATAENVNLDILVDKKFQNYFCNIDEIFPMNLNSGHSGKIICSRSYDFPSKFTIKLTWDDQFKKNNVQNIDIVS</sequence>
<name>V2UJ97_9GAMM</name>
<evidence type="ECO:0000256" key="1">
    <source>
        <dbReference type="SAM" id="Phobius"/>
    </source>
</evidence>
<dbReference type="HOGENOM" id="CLU_141497_0_0_6"/>
<dbReference type="Proteomes" id="UP000018415">
    <property type="component" value="Unassembled WGS sequence"/>
</dbReference>
<evidence type="ECO:0000313" key="3">
    <source>
        <dbReference type="Proteomes" id="UP000018415"/>
    </source>
</evidence>
<dbReference type="eggNOG" id="ENOG50328WW">
    <property type="taxonomic scope" value="Bacteria"/>
</dbReference>
<dbReference type="AlphaFoldDB" id="V2UJ97"/>
<proteinExistence type="predicted"/>
<keyword evidence="1" id="KW-0812">Transmembrane</keyword>
<feature type="transmembrane region" description="Helical" evidence="1">
    <location>
        <begin position="7"/>
        <end position="29"/>
    </location>
</feature>
<organism evidence="2 3">
    <name type="scientific">Acinetobacter indicus CIP 110367</name>
    <dbReference type="NCBI Taxonomy" id="1341679"/>
    <lineage>
        <taxon>Bacteria</taxon>
        <taxon>Pseudomonadati</taxon>
        <taxon>Pseudomonadota</taxon>
        <taxon>Gammaproteobacteria</taxon>
        <taxon>Moraxellales</taxon>
        <taxon>Moraxellaceae</taxon>
        <taxon>Acinetobacter</taxon>
    </lineage>
</organism>
<comment type="caution">
    <text evidence="2">The sequence shown here is derived from an EMBL/GenBank/DDBJ whole genome shotgun (WGS) entry which is preliminary data.</text>
</comment>
<dbReference type="RefSeq" id="WP_016659270.1">
    <property type="nucleotide sequence ID" value="NZ_BBSF01000001.1"/>
</dbReference>
<keyword evidence="1" id="KW-0472">Membrane</keyword>
<dbReference type="EMBL" id="AYET01000002">
    <property type="protein sequence ID" value="ESK48705.1"/>
    <property type="molecule type" value="Genomic_DNA"/>
</dbReference>